<accession>A0A0E0BMM9</accession>
<dbReference type="Gramene" id="OGLUM12G00300.1">
    <property type="protein sequence ID" value="OGLUM12G00300.1"/>
    <property type="gene ID" value="OGLUM12G00300"/>
</dbReference>
<keyword evidence="1" id="KW-1133">Transmembrane helix</keyword>
<dbReference type="AlphaFoldDB" id="A0A0E0BMM9"/>
<dbReference type="HOGENOM" id="CLU_2625950_0_0_1"/>
<evidence type="ECO:0000256" key="1">
    <source>
        <dbReference type="SAM" id="Phobius"/>
    </source>
</evidence>
<reference evidence="2" key="1">
    <citation type="submission" date="2015-04" db="UniProtKB">
        <authorList>
            <consortium name="EnsemblPlants"/>
        </authorList>
    </citation>
    <scope>IDENTIFICATION</scope>
</reference>
<evidence type="ECO:0000313" key="2">
    <source>
        <dbReference type="EnsemblPlants" id="OGLUM12G00300.1"/>
    </source>
</evidence>
<keyword evidence="3" id="KW-1185">Reference proteome</keyword>
<organism evidence="2">
    <name type="scientific">Oryza glumipatula</name>
    <dbReference type="NCBI Taxonomy" id="40148"/>
    <lineage>
        <taxon>Eukaryota</taxon>
        <taxon>Viridiplantae</taxon>
        <taxon>Streptophyta</taxon>
        <taxon>Embryophyta</taxon>
        <taxon>Tracheophyta</taxon>
        <taxon>Spermatophyta</taxon>
        <taxon>Magnoliopsida</taxon>
        <taxon>Liliopsida</taxon>
        <taxon>Poales</taxon>
        <taxon>Poaceae</taxon>
        <taxon>BOP clade</taxon>
        <taxon>Oryzoideae</taxon>
        <taxon>Oryzeae</taxon>
        <taxon>Oryzinae</taxon>
        <taxon>Oryza</taxon>
    </lineage>
</organism>
<keyword evidence="1" id="KW-0812">Transmembrane</keyword>
<feature type="transmembrane region" description="Helical" evidence="1">
    <location>
        <begin position="47"/>
        <end position="63"/>
    </location>
</feature>
<sequence length="78" mass="9061">MKRKASGIDEKCNLHLGKTKLPGSSMFRLGIKTRNIQKLRCSRESESFRAMGILILMLWMGIWDPEAMRQMRAESSFR</sequence>
<dbReference type="EnsemblPlants" id="OGLUM12G00300.1">
    <property type="protein sequence ID" value="OGLUM12G00300.1"/>
    <property type="gene ID" value="OGLUM12G00300"/>
</dbReference>
<dbReference type="STRING" id="40148.A0A0E0BMM9"/>
<reference evidence="2" key="2">
    <citation type="submission" date="2018-05" db="EMBL/GenBank/DDBJ databases">
        <title>OgluRS3 (Oryza glumaepatula Reference Sequence Version 3).</title>
        <authorList>
            <person name="Zhang J."/>
            <person name="Kudrna D."/>
            <person name="Lee S."/>
            <person name="Talag J."/>
            <person name="Welchert J."/>
            <person name="Wing R.A."/>
        </authorList>
    </citation>
    <scope>NUCLEOTIDE SEQUENCE [LARGE SCALE GENOMIC DNA]</scope>
</reference>
<proteinExistence type="predicted"/>
<name>A0A0E0BMM9_9ORYZ</name>
<dbReference type="Proteomes" id="UP000026961">
    <property type="component" value="Chromosome 12"/>
</dbReference>
<keyword evidence="1" id="KW-0472">Membrane</keyword>
<protein>
    <submittedName>
        <fullName evidence="2">Uncharacterized protein</fullName>
    </submittedName>
</protein>
<evidence type="ECO:0000313" key="3">
    <source>
        <dbReference type="Proteomes" id="UP000026961"/>
    </source>
</evidence>